<dbReference type="Gene3D" id="3.100.10.10">
    <property type="match status" value="1"/>
</dbReference>
<dbReference type="Pfam" id="PF17135">
    <property type="entry name" value="Ribosomal_L18"/>
    <property type="match status" value="1"/>
</dbReference>
<protein>
    <recommendedName>
        <fullName evidence="5">Large ribosomal subunit protein uL15/eL18 domain-containing protein</fullName>
    </recommendedName>
</protein>
<dbReference type="SUPFAM" id="SSF52080">
    <property type="entry name" value="Ribosomal proteins L15p and L18e"/>
    <property type="match status" value="1"/>
</dbReference>
<dbReference type="GeneID" id="89927548"/>
<dbReference type="InterPro" id="IPR000039">
    <property type="entry name" value="Ribosomal_eL18"/>
</dbReference>
<dbReference type="GO" id="GO:0003723">
    <property type="term" value="F:RNA binding"/>
    <property type="evidence" value="ECO:0007669"/>
    <property type="project" value="TreeGrafter"/>
</dbReference>
<reference evidence="6 7" key="1">
    <citation type="submission" date="2023-08" db="EMBL/GenBank/DDBJ databases">
        <title>Black Yeasts Isolated from many extreme environments.</title>
        <authorList>
            <person name="Coleine C."/>
            <person name="Stajich J.E."/>
            <person name="Selbmann L."/>
        </authorList>
    </citation>
    <scope>NUCLEOTIDE SEQUENCE [LARGE SCALE GENOMIC DNA]</scope>
    <source>
        <strain evidence="6 7">CCFEE 5935</strain>
    </source>
</reference>
<name>A0AAV9P761_9PEZI</name>
<dbReference type="InterPro" id="IPR036227">
    <property type="entry name" value="Ribosomal_uL15/eL18_sf"/>
</dbReference>
<evidence type="ECO:0000256" key="1">
    <source>
        <dbReference type="ARBA" id="ARBA00006815"/>
    </source>
</evidence>
<keyword evidence="7" id="KW-1185">Reference proteome</keyword>
<dbReference type="RefSeq" id="XP_064658365.1">
    <property type="nucleotide sequence ID" value="XM_064803450.1"/>
</dbReference>
<organism evidence="6 7">
    <name type="scientific">Saxophila tyrrhenica</name>
    <dbReference type="NCBI Taxonomy" id="1690608"/>
    <lineage>
        <taxon>Eukaryota</taxon>
        <taxon>Fungi</taxon>
        <taxon>Dikarya</taxon>
        <taxon>Ascomycota</taxon>
        <taxon>Pezizomycotina</taxon>
        <taxon>Dothideomycetes</taxon>
        <taxon>Dothideomycetidae</taxon>
        <taxon>Mycosphaerellales</taxon>
        <taxon>Extremaceae</taxon>
        <taxon>Saxophila</taxon>
    </lineage>
</organism>
<comment type="similarity">
    <text evidence="1">Belongs to the eukaryotic ribosomal protein eL18 family.</text>
</comment>
<evidence type="ECO:0000256" key="3">
    <source>
        <dbReference type="ARBA" id="ARBA00023274"/>
    </source>
</evidence>
<feature type="domain" description="Large ribosomal subunit protein uL15/eL18" evidence="5">
    <location>
        <begin position="2"/>
        <end position="189"/>
    </location>
</feature>
<dbReference type="EMBL" id="JAVRRT010000009">
    <property type="protein sequence ID" value="KAK5168899.1"/>
    <property type="molecule type" value="Genomic_DNA"/>
</dbReference>
<dbReference type="GO" id="GO:0022625">
    <property type="term" value="C:cytosolic large ribosomal subunit"/>
    <property type="evidence" value="ECO:0007669"/>
    <property type="project" value="TreeGrafter"/>
</dbReference>
<feature type="compositionally biased region" description="Basic and acidic residues" evidence="4">
    <location>
        <begin position="166"/>
        <end position="178"/>
    </location>
</feature>
<evidence type="ECO:0000259" key="5">
    <source>
        <dbReference type="Pfam" id="PF17135"/>
    </source>
</evidence>
<evidence type="ECO:0000256" key="4">
    <source>
        <dbReference type="SAM" id="MobiDB-lite"/>
    </source>
</evidence>
<dbReference type="PANTHER" id="PTHR10934">
    <property type="entry name" value="60S RIBOSOMAL PROTEIN L18"/>
    <property type="match status" value="1"/>
</dbReference>
<comment type="caution">
    <text evidence="6">The sequence shown here is derived from an EMBL/GenBank/DDBJ whole genome shotgun (WGS) entry which is preliminary data.</text>
</comment>
<dbReference type="AlphaFoldDB" id="A0AAV9P761"/>
<dbReference type="FunFam" id="3.100.10.10:FF:000001">
    <property type="entry name" value="60S ribosomal protein L18"/>
    <property type="match status" value="1"/>
</dbReference>
<dbReference type="InterPro" id="IPR021131">
    <property type="entry name" value="Ribosomal_uL15/eL18"/>
</dbReference>
<feature type="compositionally biased region" description="Basic and acidic residues" evidence="4">
    <location>
        <begin position="1"/>
        <end position="10"/>
    </location>
</feature>
<dbReference type="GO" id="GO:0003735">
    <property type="term" value="F:structural constituent of ribosome"/>
    <property type="evidence" value="ECO:0007669"/>
    <property type="project" value="InterPro"/>
</dbReference>
<feature type="compositionally biased region" description="Basic residues" evidence="4">
    <location>
        <begin position="179"/>
        <end position="189"/>
    </location>
</feature>
<sequence>MGIDLDVHHPRDGHRRRPKSDNPYLGLLHKLYAFLARRTDSKFNKTVLRRLSMSKTNKPPIALSKIVAVTANKHSAKAYEGKVRAVVGTVTDDARLYEVPKMTICALRFTATARARIEKAGGECLTFDQLAMRAPTGSNVILLRGPKNSREAVKHFGFGPHSNKKPYVESKGRKFERARGRRRSKGFKV</sequence>
<dbReference type="PANTHER" id="PTHR10934:SF2">
    <property type="entry name" value="LARGE RIBOSOMAL SUBUNIT PROTEIN EL18"/>
    <property type="match status" value="1"/>
</dbReference>
<evidence type="ECO:0000313" key="6">
    <source>
        <dbReference type="EMBL" id="KAK5168899.1"/>
    </source>
</evidence>
<keyword evidence="2" id="KW-0689">Ribosomal protein</keyword>
<gene>
    <name evidence="6" type="ORF">LTR77_006208</name>
</gene>
<keyword evidence="3" id="KW-0687">Ribonucleoprotein</keyword>
<accession>A0AAV9P761</accession>
<feature type="region of interest" description="Disordered" evidence="4">
    <location>
        <begin position="157"/>
        <end position="189"/>
    </location>
</feature>
<dbReference type="GO" id="GO:0006412">
    <property type="term" value="P:translation"/>
    <property type="evidence" value="ECO:0007669"/>
    <property type="project" value="InterPro"/>
</dbReference>
<evidence type="ECO:0000256" key="2">
    <source>
        <dbReference type="ARBA" id="ARBA00022980"/>
    </source>
</evidence>
<dbReference type="Proteomes" id="UP001337655">
    <property type="component" value="Unassembled WGS sequence"/>
</dbReference>
<evidence type="ECO:0000313" key="7">
    <source>
        <dbReference type="Proteomes" id="UP001337655"/>
    </source>
</evidence>
<feature type="region of interest" description="Disordered" evidence="4">
    <location>
        <begin position="1"/>
        <end position="21"/>
    </location>
</feature>
<proteinExistence type="inferred from homology"/>